<reference evidence="3" key="4">
    <citation type="submission" date="2022-09" db="EMBL/GenBank/DDBJ databases">
        <title>Genomic of Burkholderia gladioli.</title>
        <authorList>
            <person name="Wu H."/>
        </authorList>
    </citation>
    <scope>NUCLEOTIDE SEQUENCE</scope>
    <source>
        <strain evidence="3">ZN-S4</strain>
    </source>
</reference>
<dbReference type="SUPFAM" id="SSF51161">
    <property type="entry name" value="Trimeric LpxA-like enzymes"/>
    <property type="match status" value="1"/>
</dbReference>
<dbReference type="RefSeq" id="WP_036051522.1">
    <property type="nucleotide sequence ID" value="NZ_CADEPO010000002.1"/>
</dbReference>
<evidence type="ECO:0000313" key="5">
    <source>
        <dbReference type="Proteomes" id="UP000220629"/>
    </source>
</evidence>
<evidence type="ECO:0000313" key="2">
    <source>
        <dbReference type="EMBL" id="PEH38478.1"/>
    </source>
</evidence>
<dbReference type="KEGG" id="bgo:BM43_3387"/>
<dbReference type="AlphaFoldDB" id="A0A095F075"/>
<dbReference type="EMBL" id="PDDY01000004">
    <property type="protein sequence ID" value="PEH38478.1"/>
    <property type="molecule type" value="Genomic_DNA"/>
</dbReference>
<dbReference type="Proteomes" id="UP000029590">
    <property type="component" value="Unassembled WGS sequence"/>
</dbReference>
<reference evidence="2" key="2">
    <citation type="submission" date="2017-09" db="EMBL/GenBank/DDBJ databases">
        <title>FDA dAtabase for Regulatory Grade micrObial Sequences (FDA-ARGOS): Supporting development and validation of Infectious Disease Dx tests.</title>
        <authorList>
            <person name="Minogue T."/>
            <person name="Wolcott M."/>
            <person name="Wasieloski L."/>
            <person name="Aguilar W."/>
            <person name="Moore D."/>
            <person name="Tallon L.J."/>
            <person name="Sadzewicz L."/>
            <person name="Ott S."/>
            <person name="Zhao X."/>
            <person name="Nagaraj S."/>
            <person name="Vavikolanu K."/>
            <person name="Aluvathingal J."/>
            <person name="Nadendla S."/>
            <person name="Sichtig H."/>
        </authorList>
    </citation>
    <scope>NUCLEOTIDE SEQUENCE</scope>
    <source>
        <strain evidence="2">FDAARGOS_390</strain>
    </source>
</reference>
<dbReference type="Proteomes" id="UP001059745">
    <property type="component" value="Chromosome 1"/>
</dbReference>
<evidence type="ECO:0000313" key="4">
    <source>
        <dbReference type="Proteomes" id="UP000029590"/>
    </source>
</evidence>
<gene>
    <name evidence="2" type="ORF">CRM94_29275</name>
    <name evidence="1" type="ORF">DM48_5529</name>
    <name evidence="3" type="ORF">NYZ96_09465</name>
</gene>
<dbReference type="EMBL" id="JPGG01000018">
    <property type="protein sequence ID" value="KGC10390.1"/>
    <property type="molecule type" value="Genomic_DNA"/>
</dbReference>
<organism evidence="2 5">
    <name type="scientific">Burkholderia gladioli</name>
    <name type="common">Pseudomonas marginata</name>
    <name type="synonym">Phytomonas marginata</name>
    <dbReference type="NCBI Taxonomy" id="28095"/>
    <lineage>
        <taxon>Bacteria</taxon>
        <taxon>Pseudomonadati</taxon>
        <taxon>Pseudomonadota</taxon>
        <taxon>Betaproteobacteria</taxon>
        <taxon>Burkholderiales</taxon>
        <taxon>Burkholderiaceae</taxon>
        <taxon>Burkholderia</taxon>
    </lineage>
</organism>
<reference evidence="5" key="3">
    <citation type="submission" date="2017-09" db="EMBL/GenBank/DDBJ databases">
        <title>FDA dAtabase for Regulatory Grade micrObial Sequences (FDA-ARGOS): Supporting development and validation of Infectious Disease Dx tests.</title>
        <authorList>
            <person name="Minogue T."/>
            <person name="Wolcott M."/>
            <person name="Wasieloski L."/>
            <person name="Aguilar W."/>
            <person name="Moore D."/>
            <person name="Tallon L."/>
            <person name="Sadzewicz L."/>
            <person name="Ott S."/>
            <person name="Zhao X."/>
            <person name="Nagaraj S."/>
            <person name="Vavikolanu K."/>
            <person name="Aluvathingal J."/>
            <person name="Nadendla S."/>
            <person name="Sichtig H."/>
        </authorList>
    </citation>
    <scope>NUCLEOTIDE SEQUENCE [LARGE SCALE GENOMIC DNA]</scope>
    <source>
        <strain evidence="5">FDAARGOS_390</strain>
    </source>
</reference>
<accession>A0A095F075</accession>
<accession>A0A0D5DS19</accession>
<dbReference type="OrthoDB" id="9803036at2"/>
<evidence type="ECO:0000313" key="1">
    <source>
        <dbReference type="EMBL" id="KGC10390.1"/>
    </source>
</evidence>
<keyword evidence="1" id="KW-0808">Transferase</keyword>
<dbReference type="InterPro" id="IPR050484">
    <property type="entry name" value="Transf_Hexapept/Carb_Anhydrase"/>
</dbReference>
<dbReference type="InterPro" id="IPR001451">
    <property type="entry name" value="Hexapep"/>
</dbReference>
<protein>
    <submittedName>
        <fullName evidence="1">Bacterial transferase hexapeptide family protein</fullName>
    </submittedName>
    <submittedName>
        <fullName evidence="2">Gamma carbonic anhydrase family protein</fullName>
    </submittedName>
</protein>
<proteinExistence type="predicted"/>
<evidence type="ECO:0000313" key="3">
    <source>
        <dbReference type="EMBL" id="UWX68487.1"/>
    </source>
</evidence>
<sequence length="176" mass="18849">MAIYRLGERVPSIDDSAFVADTAAVIGDVRLAADTSVWFGAVLRGDTEPIVIGEGTNVQDGAVLHTERDRPLRVAAHVTIGHQVVLHGCTIGDYSLIGIQAVVLDGAVIGRQCLVGAGAIVTAGTVVPDRSLVLGAPAKVVRELSEAELTRLRGNIEFYADQRRPQYLRELVRLDR</sequence>
<dbReference type="Pfam" id="PF00132">
    <property type="entry name" value="Hexapep"/>
    <property type="match status" value="1"/>
</dbReference>
<dbReference type="EMBL" id="CP104214">
    <property type="protein sequence ID" value="UWX68487.1"/>
    <property type="molecule type" value="Genomic_DNA"/>
</dbReference>
<reference evidence="1 4" key="1">
    <citation type="submission" date="2014-04" db="EMBL/GenBank/DDBJ databases">
        <authorList>
            <person name="Bishop-Lilly K.A."/>
            <person name="Broomall S.M."/>
            <person name="Chain P.S."/>
            <person name="Chertkov O."/>
            <person name="Coyne S.R."/>
            <person name="Daligault H.E."/>
            <person name="Davenport K.W."/>
            <person name="Erkkila T."/>
            <person name="Frey K.G."/>
            <person name="Gibbons H.S."/>
            <person name="Gu W."/>
            <person name="Jaissle J."/>
            <person name="Johnson S.L."/>
            <person name="Koroleva G.I."/>
            <person name="Ladner J.T."/>
            <person name="Lo C.-C."/>
            <person name="Minogue T.D."/>
            <person name="Munk C."/>
            <person name="Palacios G.F."/>
            <person name="Redden C.L."/>
            <person name="Rosenzweig C.N."/>
            <person name="Scholz M.B."/>
            <person name="Teshima H."/>
            <person name="Xu Y."/>
        </authorList>
    </citation>
    <scope>NUCLEOTIDE SEQUENCE [LARGE SCALE GENOMIC DNA]</scope>
    <source>
        <strain evidence="1">Gladioli</strain>
        <strain evidence="4">gladioli</strain>
    </source>
</reference>
<dbReference type="GO" id="GO:0016740">
    <property type="term" value="F:transferase activity"/>
    <property type="evidence" value="ECO:0007669"/>
    <property type="project" value="UniProtKB-KW"/>
</dbReference>
<dbReference type="PANTHER" id="PTHR13061">
    <property type="entry name" value="DYNACTIN SUBUNIT P25"/>
    <property type="match status" value="1"/>
</dbReference>
<dbReference type="Gene3D" id="2.160.10.10">
    <property type="entry name" value="Hexapeptide repeat proteins"/>
    <property type="match status" value="1"/>
</dbReference>
<dbReference type="Proteomes" id="UP000220629">
    <property type="component" value="Unassembled WGS sequence"/>
</dbReference>
<dbReference type="InterPro" id="IPR047324">
    <property type="entry name" value="LbH_gamma_CA-like"/>
</dbReference>
<dbReference type="PANTHER" id="PTHR13061:SF29">
    <property type="entry name" value="GAMMA CARBONIC ANHYDRASE-LIKE 1, MITOCHONDRIAL-RELATED"/>
    <property type="match status" value="1"/>
</dbReference>
<dbReference type="CDD" id="cd04645">
    <property type="entry name" value="LbH_gamma_CA_like"/>
    <property type="match status" value="1"/>
</dbReference>
<dbReference type="InterPro" id="IPR011004">
    <property type="entry name" value="Trimer_LpxA-like_sf"/>
</dbReference>
<name>A0A095F075_BURGA</name>